<reference evidence="2" key="1">
    <citation type="submission" date="2015-11" db="EMBL/GenBank/DDBJ databases">
        <authorList>
            <person name="Kumar R."/>
            <person name="Singh D."/>
            <person name="Swarnkar M.K."/>
            <person name="Singh A.K."/>
            <person name="Kumar S."/>
        </authorList>
    </citation>
    <scope>NUCLEOTIDE SEQUENCE [LARGE SCALE GENOMIC DNA]</scope>
    <source>
        <strain evidence="2">ERGS4:06</strain>
    </source>
</reference>
<reference evidence="1 2" key="2">
    <citation type="journal article" date="2016" name="J. Biotechnol.">
        <title>Complete genome sequence of Arthrobacter alpinus ERGS4:06, a yellow pigmented bacterium tolerant to cold and radiations isolated from Sikkim Himalaya.</title>
        <authorList>
            <person name="Kumar R."/>
            <person name="Singh D."/>
            <person name="Swarnkar M.K."/>
            <person name="Singh A.K."/>
            <person name="Kumar S."/>
        </authorList>
    </citation>
    <scope>NUCLEOTIDE SEQUENCE [LARGE SCALE GENOMIC DNA]</scope>
    <source>
        <strain evidence="1 2">ERGS4:06</strain>
    </source>
</reference>
<evidence type="ECO:0000313" key="1">
    <source>
        <dbReference type="EMBL" id="ALO66954.1"/>
    </source>
</evidence>
<dbReference type="InterPro" id="IPR027417">
    <property type="entry name" value="P-loop_NTPase"/>
</dbReference>
<dbReference type="Gene3D" id="3.40.50.300">
    <property type="entry name" value="P-loop containing nucleotide triphosphate hydrolases"/>
    <property type="match status" value="1"/>
</dbReference>
<sequence>MIVIHTDNCLNPSAVRHAKGRTSPEGFWADTYNYAALRDQVLVPLGPTGDGCYSPSSYDSRADPSEPAPYVQAPKDALVIVEGMFLHRDGLAPYWDTSVGNV</sequence>
<dbReference type="Proteomes" id="UP000059574">
    <property type="component" value="Chromosome"/>
</dbReference>
<evidence type="ECO:0008006" key="3">
    <source>
        <dbReference type="Google" id="ProtNLM"/>
    </source>
</evidence>
<protein>
    <recommendedName>
        <fullName evidence="3">Uridine kinase</fullName>
    </recommendedName>
</protein>
<dbReference type="AlphaFoldDB" id="A0A0S2LZF7"/>
<organism evidence="1 2">
    <name type="scientific">Arthrobacter alpinus</name>
    <dbReference type="NCBI Taxonomy" id="656366"/>
    <lineage>
        <taxon>Bacteria</taxon>
        <taxon>Bacillati</taxon>
        <taxon>Actinomycetota</taxon>
        <taxon>Actinomycetes</taxon>
        <taxon>Micrococcales</taxon>
        <taxon>Micrococcaceae</taxon>
        <taxon>Arthrobacter</taxon>
    </lineage>
</organism>
<evidence type="ECO:0000313" key="2">
    <source>
        <dbReference type="Proteomes" id="UP000059574"/>
    </source>
</evidence>
<gene>
    <name evidence="1" type="ORF">AS189_11180</name>
</gene>
<dbReference type="RefSeq" id="WP_062288760.1">
    <property type="nucleotide sequence ID" value="NZ_CP013200.1"/>
</dbReference>
<proteinExistence type="predicted"/>
<name>A0A0S2LZF7_9MICC</name>
<accession>A0A0S2LZF7</accession>
<dbReference type="EMBL" id="CP013200">
    <property type="protein sequence ID" value="ALO66954.1"/>
    <property type="molecule type" value="Genomic_DNA"/>
</dbReference>